<dbReference type="InterPro" id="IPR041561">
    <property type="entry name" value="PglD_N"/>
</dbReference>
<dbReference type="PANTHER" id="PTHR43300">
    <property type="entry name" value="ACETYLTRANSFERASE"/>
    <property type="match status" value="1"/>
</dbReference>
<keyword evidence="5" id="KW-0012">Acyltransferase</keyword>
<dbReference type="OrthoDB" id="708224at2"/>
<feature type="binding site" evidence="2">
    <location>
        <position position="73"/>
    </location>
    <ligand>
        <name>substrate</name>
    </ligand>
</feature>
<comment type="similarity">
    <text evidence="1">Belongs to the transferase hexapeptide repeat family.</text>
</comment>
<dbReference type="GO" id="GO:0009001">
    <property type="term" value="F:serine O-acetyltransferase activity"/>
    <property type="evidence" value="ECO:0007669"/>
    <property type="project" value="UniProtKB-EC"/>
</dbReference>
<evidence type="ECO:0000313" key="5">
    <source>
        <dbReference type="EMBL" id="EGQ12501.1"/>
    </source>
</evidence>
<dbReference type="PATRIC" id="fig|908937.9.peg.2333"/>
<dbReference type="STRING" id="908937.Prede_2199"/>
<evidence type="ECO:0000313" key="7">
    <source>
        <dbReference type="Proteomes" id="UP000010862"/>
    </source>
</evidence>
<reference evidence="4" key="2">
    <citation type="submission" date="2012-02" db="EMBL/GenBank/DDBJ databases">
        <title>Complete sequence of chromosome 2 of Prevotella dentalis DSM 3688.</title>
        <authorList>
            <consortium name="US DOE Joint Genome Institute (JGI-PGF)"/>
            <person name="Lucas S."/>
            <person name="Copeland A."/>
            <person name="Lapidus A."/>
            <person name="Glavina del Rio T."/>
            <person name="Dalin E."/>
            <person name="Tice H."/>
            <person name="Bruce D."/>
            <person name="Goodwin L."/>
            <person name="Pitluck S."/>
            <person name="Peters L."/>
            <person name="Mikhailova N."/>
            <person name="Chertkov O."/>
            <person name="Kyrpides N."/>
            <person name="Mavromatis K."/>
            <person name="Ivanova N."/>
            <person name="Brettin T."/>
            <person name="Detter J.C."/>
            <person name="Han C."/>
            <person name="Larimer F."/>
            <person name="Land M."/>
            <person name="Hauser L."/>
            <person name="Markowitz V."/>
            <person name="Cheng J.-F."/>
            <person name="Hugenholtz P."/>
            <person name="Woyke T."/>
            <person name="Wu D."/>
            <person name="Gronow S."/>
            <person name="Wellnitz S."/>
            <person name="Brambilla E."/>
            <person name="Klenk H.-P."/>
            <person name="Eisen J.A."/>
        </authorList>
    </citation>
    <scope>NUCLEOTIDE SEQUENCE [LARGE SCALE GENOMIC DNA]</scope>
    <source>
        <strain evidence="4">DSM 3688</strain>
    </source>
</reference>
<keyword evidence="5" id="KW-0808">Transferase</keyword>
<dbReference type="KEGG" id="pdt:Prede_2199"/>
<organism evidence="5 6">
    <name type="scientific">Prevotella dentalis (strain ATCC 49559 / DSM 3688 / JCM 13448 / NCTC 12043 / ES 2772)</name>
    <name type="common">Mitsuokella dentalis</name>
    <dbReference type="NCBI Taxonomy" id="908937"/>
    <lineage>
        <taxon>Bacteria</taxon>
        <taxon>Pseudomonadati</taxon>
        <taxon>Bacteroidota</taxon>
        <taxon>Bacteroidia</taxon>
        <taxon>Bacteroidales</taxon>
        <taxon>Prevotellaceae</taxon>
        <taxon>Prevotella</taxon>
    </lineage>
</organism>
<dbReference type="Pfam" id="PF17836">
    <property type="entry name" value="PglD_N"/>
    <property type="match status" value="1"/>
</dbReference>
<dbReference type="EMBL" id="AFPW01000041">
    <property type="protein sequence ID" value="EGQ12501.1"/>
    <property type="molecule type" value="Genomic_DNA"/>
</dbReference>
<evidence type="ECO:0000313" key="6">
    <source>
        <dbReference type="Proteomes" id="UP000007820"/>
    </source>
</evidence>
<dbReference type="HOGENOM" id="CLU_081811_1_1_10"/>
<keyword evidence="7" id="KW-1185">Reference proteome</keyword>
<evidence type="ECO:0000313" key="4">
    <source>
        <dbReference type="EMBL" id="AGB29472.1"/>
    </source>
</evidence>
<dbReference type="EC" id="2.3.1.30" evidence="5"/>
<evidence type="ECO:0000256" key="1">
    <source>
        <dbReference type="ARBA" id="ARBA00007274"/>
    </source>
</evidence>
<dbReference type="Proteomes" id="UP000007820">
    <property type="component" value="Unassembled WGS sequence"/>
</dbReference>
<dbReference type="SUPFAM" id="SSF51161">
    <property type="entry name" value="Trimeric LpxA-like enzymes"/>
    <property type="match status" value="1"/>
</dbReference>
<gene>
    <name evidence="4" type="ordered locus">Prede_2199</name>
    <name evidence="5" type="ORF">HMPREF9136_2384</name>
</gene>
<sequence>MQDIAIFGAGGFGREVGHLILSLNAMEPQWNLIGFFDDAKEKGSSVSALGKVLGGVEELNNYPKELSVVIAIGSPKSIMGVYDKISNKRINFPNIIAPDFKIVDKGSLKMGKGNIIQSRCVASCDVTIGNFNVMNGSVVLGHNVEIGDFNVIMPAARISGEVKIKQQNLVGVGAIILQRIHVGRHVAVGPGSVLYTKPKDGGVYIGNPAKLFKY</sequence>
<dbReference type="Gene3D" id="3.40.50.20">
    <property type="match status" value="1"/>
</dbReference>
<accession>F9D6A6</accession>
<dbReference type="Gene3D" id="2.160.10.10">
    <property type="entry name" value="Hexapeptide repeat proteins"/>
    <property type="match status" value="1"/>
</dbReference>
<feature type="domain" description="PglD N-terminal" evidence="3">
    <location>
        <begin position="3"/>
        <end position="77"/>
    </location>
</feature>
<evidence type="ECO:0000256" key="2">
    <source>
        <dbReference type="PIRSR" id="PIRSR620019-2"/>
    </source>
</evidence>
<dbReference type="RefSeq" id="WP_005847368.1">
    <property type="nucleotide sequence ID" value="NC_019968.1"/>
</dbReference>
<evidence type="ECO:0000259" key="3">
    <source>
        <dbReference type="Pfam" id="PF17836"/>
    </source>
</evidence>
<dbReference type="CDD" id="cd03360">
    <property type="entry name" value="LbH_AT_putative"/>
    <property type="match status" value="1"/>
</dbReference>
<reference evidence="5 6" key="1">
    <citation type="submission" date="2011-04" db="EMBL/GenBank/DDBJ databases">
        <authorList>
            <person name="Muzny D."/>
            <person name="Qin X."/>
            <person name="Deng J."/>
            <person name="Jiang H."/>
            <person name="Liu Y."/>
            <person name="Qu J."/>
            <person name="Song X.-Z."/>
            <person name="Zhang L."/>
            <person name="Thornton R."/>
            <person name="Coyle M."/>
            <person name="Francisco L."/>
            <person name="Jackson L."/>
            <person name="Javaid M."/>
            <person name="Korchina V."/>
            <person name="Kovar C."/>
            <person name="Mata R."/>
            <person name="Mathew T."/>
            <person name="Ngo R."/>
            <person name="Nguyen L."/>
            <person name="Nguyen N."/>
            <person name="Okwuonu G."/>
            <person name="Ongeri F."/>
            <person name="Pham C."/>
            <person name="Simmons D."/>
            <person name="Wilczek-Boney K."/>
            <person name="Hale W."/>
            <person name="Jakkamsetti A."/>
            <person name="Pham P."/>
            <person name="Ruth R."/>
            <person name="San Lucas F."/>
            <person name="Warren J."/>
            <person name="Zhang J."/>
            <person name="Zhao Z."/>
            <person name="Zhou C."/>
            <person name="Zhu D."/>
            <person name="Lee S."/>
            <person name="Bess C."/>
            <person name="Blankenburg K."/>
            <person name="Forbes L."/>
            <person name="Fu Q."/>
            <person name="Gubbala S."/>
            <person name="Hirani K."/>
            <person name="Jayaseelan J.C."/>
            <person name="Lara F."/>
            <person name="Munidasa M."/>
            <person name="Palculict T."/>
            <person name="Patil S."/>
            <person name="Pu L.-L."/>
            <person name="Saada N."/>
            <person name="Tang L."/>
            <person name="Weissenberger G."/>
            <person name="Zhu Y."/>
            <person name="Hemphill L."/>
            <person name="Shang Y."/>
            <person name="Youmans B."/>
            <person name="Ayvaz T."/>
            <person name="Ross M."/>
            <person name="Santibanez J."/>
            <person name="Aqrawi P."/>
            <person name="Gross S."/>
            <person name="Joshi V."/>
            <person name="Fowler G."/>
            <person name="Nazareth L."/>
            <person name="Reid J."/>
            <person name="Worley K."/>
            <person name="Petrosino J."/>
            <person name="Highlander S."/>
            <person name="Gibbs R."/>
        </authorList>
    </citation>
    <scope>NUCLEOTIDE SEQUENCE [LARGE SCALE GENOMIC DNA]</scope>
    <source>
        <strain evidence="5 6">DSM 3688</strain>
    </source>
</reference>
<dbReference type="InterPro" id="IPR050179">
    <property type="entry name" value="Trans_hexapeptide_repeat"/>
</dbReference>
<dbReference type="eggNOG" id="COG1043">
    <property type="taxonomic scope" value="Bacteria"/>
</dbReference>
<dbReference type="EMBL" id="CP003369">
    <property type="protein sequence ID" value="AGB29472.1"/>
    <property type="molecule type" value="Genomic_DNA"/>
</dbReference>
<name>F9D6A6_PREDD</name>
<dbReference type="Proteomes" id="UP000010862">
    <property type="component" value="Chromosome 2"/>
</dbReference>
<protein>
    <submittedName>
        <fullName evidence="5">Serine O-acetyltransferase</fullName>
        <ecNumber evidence="5">2.3.1.30</ecNumber>
    </submittedName>
</protein>
<dbReference type="InterPro" id="IPR020019">
    <property type="entry name" value="AcTrfase_PglD-like"/>
</dbReference>
<dbReference type="InterPro" id="IPR011004">
    <property type="entry name" value="Trimer_LpxA-like_sf"/>
</dbReference>
<dbReference type="AlphaFoldDB" id="F9D6A6"/>
<dbReference type="PANTHER" id="PTHR43300:SF7">
    <property type="entry name" value="UDP-N-ACETYLBACILLOSAMINE N-ACETYLTRANSFERASE"/>
    <property type="match status" value="1"/>
</dbReference>
<proteinExistence type="inferred from homology"/>